<reference evidence="1" key="1">
    <citation type="journal article" date="2021" name="New Phytol.">
        <title>Evolutionary innovations through gain and loss of genes in the ectomycorrhizal Boletales.</title>
        <authorList>
            <person name="Wu G."/>
            <person name="Miyauchi S."/>
            <person name="Morin E."/>
            <person name="Kuo A."/>
            <person name="Drula E."/>
            <person name="Varga T."/>
            <person name="Kohler A."/>
            <person name="Feng B."/>
            <person name="Cao Y."/>
            <person name="Lipzen A."/>
            <person name="Daum C."/>
            <person name="Hundley H."/>
            <person name="Pangilinan J."/>
            <person name="Johnson J."/>
            <person name="Barry K."/>
            <person name="LaButti K."/>
            <person name="Ng V."/>
            <person name="Ahrendt S."/>
            <person name="Min B."/>
            <person name="Choi I.G."/>
            <person name="Park H."/>
            <person name="Plett J.M."/>
            <person name="Magnuson J."/>
            <person name="Spatafora J.W."/>
            <person name="Nagy L.G."/>
            <person name="Henrissat B."/>
            <person name="Grigoriev I.V."/>
            <person name="Yang Z.L."/>
            <person name="Xu J."/>
            <person name="Martin F.M."/>
        </authorList>
    </citation>
    <scope>NUCLEOTIDE SEQUENCE</scope>
    <source>
        <strain evidence="1">KUC20120723A-06</strain>
    </source>
</reference>
<dbReference type="EMBL" id="MU266343">
    <property type="protein sequence ID" value="KAH7929286.1"/>
    <property type="molecule type" value="Genomic_DNA"/>
</dbReference>
<proteinExistence type="predicted"/>
<comment type="caution">
    <text evidence="1">The sequence shown here is derived from an EMBL/GenBank/DDBJ whole genome shotgun (WGS) entry which is preliminary data.</text>
</comment>
<sequence length="51" mass="5725">MCHRQVQCAKHQCGHEEPLAETKIDCRSTSCRYSSAHARGCPNCSSTCVQW</sequence>
<evidence type="ECO:0000313" key="2">
    <source>
        <dbReference type="Proteomes" id="UP000790709"/>
    </source>
</evidence>
<gene>
    <name evidence="1" type="ORF">BV22DRAFT_1003197</name>
</gene>
<keyword evidence="2" id="KW-1185">Reference proteome</keyword>
<evidence type="ECO:0000313" key="1">
    <source>
        <dbReference type="EMBL" id="KAH7929286.1"/>
    </source>
</evidence>
<accession>A0ACB8BTN1</accession>
<name>A0ACB8BTN1_9AGAM</name>
<organism evidence="1 2">
    <name type="scientific">Leucogyrophana mollusca</name>
    <dbReference type="NCBI Taxonomy" id="85980"/>
    <lineage>
        <taxon>Eukaryota</taxon>
        <taxon>Fungi</taxon>
        <taxon>Dikarya</taxon>
        <taxon>Basidiomycota</taxon>
        <taxon>Agaricomycotina</taxon>
        <taxon>Agaricomycetes</taxon>
        <taxon>Agaricomycetidae</taxon>
        <taxon>Boletales</taxon>
        <taxon>Boletales incertae sedis</taxon>
        <taxon>Leucogyrophana</taxon>
    </lineage>
</organism>
<protein>
    <submittedName>
        <fullName evidence="1">Uncharacterized protein</fullName>
    </submittedName>
</protein>
<dbReference type="Proteomes" id="UP000790709">
    <property type="component" value="Unassembled WGS sequence"/>
</dbReference>